<accession>A0ABU9BV84</accession>
<protein>
    <submittedName>
        <fullName evidence="7">Acyl-CoA dehydrogenase family protein</fullName>
        <ecNumber evidence="7">1.-.-.-</ecNumber>
    </submittedName>
</protein>
<dbReference type="InterPro" id="IPR009075">
    <property type="entry name" value="AcylCo_DH/oxidase_C"/>
</dbReference>
<dbReference type="Gene3D" id="1.20.140.10">
    <property type="entry name" value="Butyryl-CoA Dehydrogenase, subunit A, domain 3"/>
    <property type="match status" value="1"/>
</dbReference>
<dbReference type="Pfam" id="PF00441">
    <property type="entry name" value="Acyl-CoA_dh_1"/>
    <property type="match status" value="1"/>
</dbReference>
<evidence type="ECO:0000259" key="6">
    <source>
        <dbReference type="Pfam" id="PF02771"/>
    </source>
</evidence>
<proteinExistence type="inferred from homology"/>
<evidence type="ECO:0000256" key="3">
    <source>
        <dbReference type="ARBA" id="ARBA00022630"/>
    </source>
</evidence>
<name>A0ABU9BV84_9BURK</name>
<gene>
    <name evidence="7" type="ORF">AACH06_19725</name>
</gene>
<keyword evidence="4" id="KW-0274">FAD</keyword>
<dbReference type="Proteomes" id="UP001371218">
    <property type="component" value="Unassembled WGS sequence"/>
</dbReference>
<feature type="domain" description="Acyl-CoA dehydrogenase/oxidase C-terminal" evidence="5">
    <location>
        <begin position="245"/>
        <end position="369"/>
    </location>
</feature>
<evidence type="ECO:0000313" key="7">
    <source>
        <dbReference type="EMBL" id="MEK8033059.1"/>
    </source>
</evidence>
<comment type="similarity">
    <text evidence="2">Belongs to the acyl-CoA dehydrogenase family.</text>
</comment>
<dbReference type="InterPro" id="IPR009100">
    <property type="entry name" value="AcylCoA_DH/oxidase_NM_dom_sf"/>
</dbReference>
<dbReference type="PANTHER" id="PTHR43884">
    <property type="entry name" value="ACYL-COA DEHYDROGENASE"/>
    <property type="match status" value="1"/>
</dbReference>
<evidence type="ECO:0000256" key="4">
    <source>
        <dbReference type="ARBA" id="ARBA00022827"/>
    </source>
</evidence>
<dbReference type="GO" id="GO:0016491">
    <property type="term" value="F:oxidoreductase activity"/>
    <property type="evidence" value="ECO:0007669"/>
    <property type="project" value="UniProtKB-KW"/>
</dbReference>
<dbReference type="Pfam" id="PF02771">
    <property type="entry name" value="Acyl-CoA_dh_N"/>
    <property type="match status" value="1"/>
</dbReference>
<dbReference type="SUPFAM" id="SSF47203">
    <property type="entry name" value="Acyl-CoA dehydrogenase C-terminal domain-like"/>
    <property type="match status" value="1"/>
</dbReference>
<dbReference type="EC" id="1.-.-.-" evidence="7"/>
<evidence type="ECO:0000259" key="5">
    <source>
        <dbReference type="Pfam" id="PF00441"/>
    </source>
</evidence>
<dbReference type="InterPro" id="IPR013786">
    <property type="entry name" value="AcylCoA_DH/ox_N"/>
</dbReference>
<dbReference type="Gene3D" id="1.10.540.10">
    <property type="entry name" value="Acyl-CoA dehydrogenase/oxidase, N-terminal domain"/>
    <property type="match status" value="1"/>
</dbReference>
<dbReference type="RefSeq" id="WP_341427482.1">
    <property type="nucleotide sequence ID" value="NZ_JBBUTG010000014.1"/>
</dbReference>
<feature type="domain" description="Acyl-CoA dehydrogenase/oxidase N-terminal" evidence="6">
    <location>
        <begin position="11"/>
        <end position="114"/>
    </location>
</feature>
<dbReference type="Gene3D" id="2.40.110.10">
    <property type="entry name" value="Butyryl-CoA Dehydrogenase, subunit A, domain 2"/>
    <property type="match status" value="1"/>
</dbReference>
<comment type="cofactor">
    <cofactor evidence="1">
        <name>FAD</name>
        <dbReference type="ChEBI" id="CHEBI:57692"/>
    </cofactor>
</comment>
<dbReference type="EMBL" id="JBBUTG010000014">
    <property type="protein sequence ID" value="MEK8033059.1"/>
    <property type="molecule type" value="Genomic_DNA"/>
</dbReference>
<keyword evidence="8" id="KW-1185">Reference proteome</keyword>
<dbReference type="InterPro" id="IPR037069">
    <property type="entry name" value="AcylCoA_DH/ox_N_sf"/>
</dbReference>
<dbReference type="PANTHER" id="PTHR43884:SF12">
    <property type="entry name" value="ISOVALERYL-COA DEHYDROGENASE, MITOCHONDRIAL-RELATED"/>
    <property type="match status" value="1"/>
</dbReference>
<dbReference type="PIRSF" id="PIRSF016578">
    <property type="entry name" value="HsaA"/>
    <property type="match status" value="1"/>
</dbReference>
<dbReference type="InterPro" id="IPR046373">
    <property type="entry name" value="Acyl-CoA_Oxase/DH_mid-dom_sf"/>
</dbReference>
<evidence type="ECO:0000313" key="8">
    <source>
        <dbReference type="Proteomes" id="UP001371218"/>
    </source>
</evidence>
<keyword evidence="3" id="KW-0285">Flavoprotein</keyword>
<comment type="caution">
    <text evidence="7">The sequence shown here is derived from an EMBL/GenBank/DDBJ whole genome shotgun (WGS) entry which is preliminary data.</text>
</comment>
<evidence type="ECO:0000256" key="2">
    <source>
        <dbReference type="ARBA" id="ARBA00009347"/>
    </source>
</evidence>
<evidence type="ECO:0000256" key="1">
    <source>
        <dbReference type="ARBA" id="ARBA00001974"/>
    </source>
</evidence>
<dbReference type="SUPFAM" id="SSF56645">
    <property type="entry name" value="Acyl-CoA dehydrogenase NM domain-like"/>
    <property type="match status" value="1"/>
</dbReference>
<sequence length="391" mass="42075">MSQTAPSFATLYDAVRRIGQEVAAKHADDIDKKARFPFETIAALREAKAFSALVPQAYGGSGLKMRELGMLVSALAQHCASSAMVLAMHYTQLCCVVRHHGGVAFFERFMREMVERQWLMASMTSEVGTFGDTRSSICAVQAEGERFTLAKDATTGSYCGHADVIVVTARRNAEAGASDQVLVLLREGDYKLEQTTTWDTMGMRGTCSPGFKLTSSAPLEQILPEPFGDISAESMVPYSHILWSSLWTGIAAGAHNKAATYVRGVARKNPGTTPPTAVALADLTVQVQTMRHHWQGLADEFDAIAAAGTDAKDLTSIGWALKMNSLKTACSDAAPRIVHGALQVVGILGYKNDSPFAMGRAYRDALSASLMISNDRIAAKSAALLLVFKDE</sequence>
<reference evidence="7 8" key="1">
    <citation type="submission" date="2024-04" db="EMBL/GenBank/DDBJ databases">
        <title>Novel species of the genus Ideonella isolated from streams.</title>
        <authorList>
            <person name="Lu H."/>
        </authorList>
    </citation>
    <scope>NUCLEOTIDE SEQUENCE [LARGE SCALE GENOMIC DNA]</scope>
    <source>
        <strain evidence="7 8">DXS29W</strain>
    </source>
</reference>
<keyword evidence="7" id="KW-0560">Oxidoreductase</keyword>
<dbReference type="InterPro" id="IPR036250">
    <property type="entry name" value="AcylCo_DH-like_C"/>
</dbReference>
<organism evidence="7 8">
    <name type="scientific">Ideonella lacteola</name>
    <dbReference type="NCBI Taxonomy" id="2984193"/>
    <lineage>
        <taxon>Bacteria</taxon>
        <taxon>Pseudomonadati</taxon>
        <taxon>Pseudomonadota</taxon>
        <taxon>Betaproteobacteria</taxon>
        <taxon>Burkholderiales</taxon>
        <taxon>Sphaerotilaceae</taxon>
        <taxon>Ideonella</taxon>
    </lineage>
</organism>